<name>A0A8E0NCB4_9CAUL</name>
<accession>A0A8E0NCB4</accession>
<evidence type="ECO:0000256" key="1">
    <source>
        <dbReference type="SAM" id="MobiDB-lite"/>
    </source>
</evidence>
<evidence type="ECO:0000313" key="2">
    <source>
        <dbReference type="EMBL" id="GAD59759.1"/>
    </source>
</evidence>
<feature type="region of interest" description="Disordered" evidence="1">
    <location>
        <begin position="19"/>
        <end position="38"/>
    </location>
</feature>
<organism evidence="2 3">
    <name type="scientific">Brevundimonas abyssalis TAR-001</name>
    <dbReference type="NCBI Taxonomy" id="1391729"/>
    <lineage>
        <taxon>Bacteria</taxon>
        <taxon>Pseudomonadati</taxon>
        <taxon>Pseudomonadota</taxon>
        <taxon>Alphaproteobacteria</taxon>
        <taxon>Caulobacterales</taxon>
        <taxon>Caulobacteraceae</taxon>
        <taxon>Brevundimonas</taxon>
    </lineage>
</organism>
<gene>
    <name evidence="2" type="ORF">MBEBAB_2009</name>
</gene>
<dbReference type="AlphaFoldDB" id="A0A8E0NCB4"/>
<reference evidence="3" key="1">
    <citation type="journal article" date="2013" name="Genome Announc.">
        <title>Draft Genome Sequence of the Dimorphic Prosthecate Bacterium Brevundimonas abyssalis TAR-001T.</title>
        <authorList>
            <person name="Tsubouchi T."/>
            <person name="Nishi S."/>
            <person name="Usui K."/>
            <person name="Shimane Y."/>
            <person name="Takaki Y."/>
            <person name="Maruyama T."/>
            <person name="Hatada Y."/>
        </authorList>
    </citation>
    <scope>NUCLEOTIDE SEQUENCE [LARGE SCALE GENOMIC DNA]</scope>
    <source>
        <strain evidence="3">TAR-001</strain>
    </source>
</reference>
<protein>
    <submittedName>
        <fullName evidence="2">Uncharacterized protein</fullName>
    </submittedName>
</protein>
<proteinExistence type="predicted"/>
<dbReference type="EMBL" id="BATC01000038">
    <property type="protein sequence ID" value="GAD59759.1"/>
    <property type="molecule type" value="Genomic_DNA"/>
</dbReference>
<sequence>MALIAVAMVALALNWPEGEAGRGVATTPADAPPAAPAG</sequence>
<dbReference type="Proteomes" id="UP000016569">
    <property type="component" value="Unassembled WGS sequence"/>
</dbReference>
<keyword evidence="3" id="KW-1185">Reference proteome</keyword>
<evidence type="ECO:0000313" key="3">
    <source>
        <dbReference type="Proteomes" id="UP000016569"/>
    </source>
</evidence>
<comment type="caution">
    <text evidence="2">The sequence shown here is derived from an EMBL/GenBank/DDBJ whole genome shotgun (WGS) entry which is preliminary data.</text>
</comment>